<feature type="non-terminal residue" evidence="1">
    <location>
        <position position="105"/>
    </location>
</feature>
<evidence type="ECO:0000313" key="2">
    <source>
        <dbReference type="Proteomes" id="UP000596742"/>
    </source>
</evidence>
<sequence length="105" mass="11820">FSGFLSCYSFRFKVIVFGRVIEKRLIINARLLTAATNCLSGAIHCNGICEIAFKPGYTSKKTCPMGQKLDYTSKNNYSDSLYARIRYSVCLSVNALYDLVRVKNV</sequence>
<dbReference type="EMBL" id="UYJE01006276">
    <property type="protein sequence ID" value="VDI44523.1"/>
    <property type="molecule type" value="Genomic_DNA"/>
</dbReference>
<comment type="caution">
    <text evidence="1">The sequence shown here is derived from an EMBL/GenBank/DDBJ whole genome shotgun (WGS) entry which is preliminary data.</text>
</comment>
<organism evidence="1 2">
    <name type="scientific">Mytilus galloprovincialis</name>
    <name type="common">Mediterranean mussel</name>
    <dbReference type="NCBI Taxonomy" id="29158"/>
    <lineage>
        <taxon>Eukaryota</taxon>
        <taxon>Metazoa</taxon>
        <taxon>Spiralia</taxon>
        <taxon>Lophotrochozoa</taxon>
        <taxon>Mollusca</taxon>
        <taxon>Bivalvia</taxon>
        <taxon>Autobranchia</taxon>
        <taxon>Pteriomorphia</taxon>
        <taxon>Mytilida</taxon>
        <taxon>Mytiloidea</taxon>
        <taxon>Mytilidae</taxon>
        <taxon>Mytilinae</taxon>
        <taxon>Mytilus</taxon>
    </lineage>
</organism>
<dbReference type="Proteomes" id="UP000596742">
    <property type="component" value="Unassembled WGS sequence"/>
</dbReference>
<gene>
    <name evidence="1" type="ORF">MGAL_10B088617</name>
</gene>
<keyword evidence="2" id="KW-1185">Reference proteome</keyword>
<reference evidence="1" key="1">
    <citation type="submission" date="2018-11" db="EMBL/GenBank/DDBJ databases">
        <authorList>
            <person name="Alioto T."/>
            <person name="Alioto T."/>
        </authorList>
    </citation>
    <scope>NUCLEOTIDE SEQUENCE</scope>
</reference>
<protein>
    <submittedName>
        <fullName evidence="1">Uncharacterized protein</fullName>
    </submittedName>
</protein>
<name>A0A8B6F5N4_MYTGA</name>
<evidence type="ECO:0000313" key="1">
    <source>
        <dbReference type="EMBL" id="VDI44523.1"/>
    </source>
</evidence>
<proteinExistence type="predicted"/>
<dbReference type="AlphaFoldDB" id="A0A8B6F5N4"/>
<accession>A0A8B6F5N4</accession>